<protein>
    <recommendedName>
        <fullName evidence="5">TRAM1-like protein domain-containing protein</fullName>
    </recommendedName>
</protein>
<feature type="signal peptide" evidence="2">
    <location>
        <begin position="1"/>
        <end position="20"/>
    </location>
</feature>
<organism evidence="3 4">
    <name type="scientific">Crucibulum laeve</name>
    <dbReference type="NCBI Taxonomy" id="68775"/>
    <lineage>
        <taxon>Eukaryota</taxon>
        <taxon>Fungi</taxon>
        <taxon>Dikarya</taxon>
        <taxon>Basidiomycota</taxon>
        <taxon>Agaricomycotina</taxon>
        <taxon>Agaricomycetes</taxon>
        <taxon>Agaricomycetidae</taxon>
        <taxon>Agaricales</taxon>
        <taxon>Agaricineae</taxon>
        <taxon>Nidulariaceae</taxon>
        <taxon>Crucibulum</taxon>
    </lineage>
</organism>
<dbReference type="Proteomes" id="UP000308652">
    <property type="component" value="Unassembled WGS sequence"/>
</dbReference>
<gene>
    <name evidence="3" type="ORF">BDQ12DRAFT_690643</name>
</gene>
<keyword evidence="1" id="KW-1133">Transmembrane helix</keyword>
<evidence type="ECO:0000256" key="2">
    <source>
        <dbReference type="SAM" id="SignalP"/>
    </source>
</evidence>
<feature type="transmembrane region" description="Helical" evidence="1">
    <location>
        <begin position="40"/>
        <end position="60"/>
    </location>
</feature>
<proteinExistence type="predicted"/>
<evidence type="ECO:0000256" key="1">
    <source>
        <dbReference type="SAM" id="Phobius"/>
    </source>
</evidence>
<name>A0A5C3LNI8_9AGAR</name>
<dbReference type="AlphaFoldDB" id="A0A5C3LNI8"/>
<dbReference type="EMBL" id="ML213641">
    <property type="protein sequence ID" value="TFK33843.1"/>
    <property type="molecule type" value="Genomic_DNA"/>
</dbReference>
<accession>A0A5C3LNI8</accession>
<evidence type="ECO:0000313" key="4">
    <source>
        <dbReference type="Proteomes" id="UP000308652"/>
    </source>
</evidence>
<keyword evidence="1" id="KW-0812">Transmembrane</keyword>
<keyword evidence="2" id="KW-0732">Signal</keyword>
<keyword evidence="4" id="KW-1185">Reference proteome</keyword>
<sequence length="76" mass="8948">MWLLTCTVLLLKLFQLPRHCAPPVHEVLKAENIRGSELHSWAWLIVSHCVLAGIAFLDYFKDTQRWFVQRPRENGF</sequence>
<evidence type="ECO:0008006" key="5">
    <source>
        <dbReference type="Google" id="ProtNLM"/>
    </source>
</evidence>
<reference evidence="3 4" key="1">
    <citation type="journal article" date="2019" name="Nat. Ecol. Evol.">
        <title>Megaphylogeny resolves global patterns of mushroom evolution.</title>
        <authorList>
            <person name="Varga T."/>
            <person name="Krizsan K."/>
            <person name="Foldi C."/>
            <person name="Dima B."/>
            <person name="Sanchez-Garcia M."/>
            <person name="Sanchez-Ramirez S."/>
            <person name="Szollosi G.J."/>
            <person name="Szarkandi J.G."/>
            <person name="Papp V."/>
            <person name="Albert L."/>
            <person name="Andreopoulos W."/>
            <person name="Angelini C."/>
            <person name="Antonin V."/>
            <person name="Barry K.W."/>
            <person name="Bougher N.L."/>
            <person name="Buchanan P."/>
            <person name="Buyck B."/>
            <person name="Bense V."/>
            <person name="Catcheside P."/>
            <person name="Chovatia M."/>
            <person name="Cooper J."/>
            <person name="Damon W."/>
            <person name="Desjardin D."/>
            <person name="Finy P."/>
            <person name="Geml J."/>
            <person name="Haridas S."/>
            <person name="Hughes K."/>
            <person name="Justo A."/>
            <person name="Karasinski D."/>
            <person name="Kautmanova I."/>
            <person name="Kiss B."/>
            <person name="Kocsube S."/>
            <person name="Kotiranta H."/>
            <person name="LaButti K.M."/>
            <person name="Lechner B.E."/>
            <person name="Liimatainen K."/>
            <person name="Lipzen A."/>
            <person name="Lukacs Z."/>
            <person name="Mihaltcheva S."/>
            <person name="Morgado L.N."/>
            <person name="Niskanen T."/>
            <person name="Noordeloos M.E."/>
            <person name="Ohm R.A."/>
            <person name="Ortiz-Santana B."/>
            <person name="Ovrebo C."/>
            <person name="Racz N."/>
            <person name="Riley R."/>
            <person name="Savchenko A."/>
            <person name="Shiryaev A."/>
            <person name="Soop K."/>
            <person name="Spirin V."/>
            <person name="Szebenyi C."/>
            <person name="Tomsovsky M."/>
            <person name="Tulloss R.E."/>
            <person name="Uehling J."/>
            <person name="Grigoriev I.V."/>
            <person name="Vagvolgyi C."/>
            <person name="Papp T."/>
            <person name="Martin F.M."/>
            <person name="Miettinen O."/>
            <person name="Hibbett D.S."/>
            <person name="Nagy L.G."/>
        </authorList>
    </citation>
    <scope>NUCLEOTIDE SEQUENCE [LARGE SCALE GENOMIC DNA]</scope>
    <source>
        <strain evidence="3 4">CBS 166.37</strain>
    </source>
</reference>
<evidence type="ECO:0000313" key="3">
    <source>
        <dbReference type="EMBL" id="TFK33843.1"/>
    </source>
</evidence>
<feature type="chain" id="PRO_5022735866" description="TRAM1-like protein domain-containing protein" evidence="2">
    <location>
        <begin position="21"/>
        <end position="76"/>
    </location>
</feature>
<keyword evidence="1" id="KW-0472">Membrane</keyword>